<feature type="domain" description="Cadherin" evidence="12">
    <location>
        <begin position="4"/>
        <end position="55"/>
    </location>
</feature>
<keyword evidence="5" id="KW-0130">Cell adhesion</keyword>
<feature type="domain" description="Cadherin" evidence="12">
    <location>
        <begin position="391"/>
        <end position="499"/>
    </location>
</feature>
<accession>A0A4C1ZA77</accession>
<name>A0A4C1ZA77_EUMVA</name>
<evidence type="ECO:0000313" key="14">
    <source>
        <dbReference type="Proteomes" id="UP000299102"/>
    </source>
</evidence>
<feature type="domain" description="Cadherin" evidence="12">
    <location>
        <begin position="1028"/>
        <end position="1133"/>
    </location>
</feature>
<feature type="domain" description="Cadherin" evidence="12">
    <location>
        <begin position="1548"/>
        <end position="1655"/>
    </location>
</feature>
<evidence type="ECO:0000256" key="9">
    <source>
        <dbReference type="PROSITE-ProRule" id="PRU00043"/>
    </source>
</evidence>
<keyword evidence="7 11" id="KW-0472">Membrane</keyword>
<feature type="domain" description="Cadherin" evidence="12">
    <location>
        <begin position="709"/>
        <end position="813"/>
    </location>
</feature>
<feature type="region of interest" description="Disordered" evidence="10">
    <location>
        <begin position="1956"/>
        <end position="1979"/>
    </location>
</feature>
<evidence type="ECO:0000256" key="5">
    <source>
        <dbReference type="ARBA" id="ARBA00022889"/>
    </source>
</evidence>
<feature type="region of interest" description="Disordered" evidence="10">
    <location>
        <begin position="2108"/>
        <end position="2130"/>
    </location>
</feature>
<feature type="domain" description="Cadherin" evidence="12">
    <location>
        <begin position="282"/>
        <end position="391"/>
    </location>
</feature>
<dbReference type="EMBL" id="BGZK01001696">
    <property type="protein sequence ID" value="GBP84748.1"/>
    <property type="molecule type" value="Genomic_DNA"/>
</dbReference>
<feature type="domain" description="Cadherin" evidence="12">
    <location>
        <begin position="605"/>
        <end position="708"/>
    </location>
</feature>
<dbReference type="GO" id="GO:0048729">
    <property type="term" value="P:tissue morphogenesis"/>
    <property type="evidence" value="ECO:0007669"/>
    <property type="project" value="UniProtKB-ARBA"/>
</dbReference>
<feature type="domain" description="Cadherin" evidence="12">
    <location>
        <begin position="1133"/>
        <end position="1230"/>
    </location>
</feature>
<comment type="subcellular location">
    <subcellularLocation>
        <location evidence="1">Membrane</location>
    </subcellularLocation>
</comment>
<keyword evidence="14" id="KW-1185">Reference proteome</keyword>
<evidence type="ECO:0000256" key="1">
    <source>
        <dbReference type="ARBA" id="ARBA00004370"/>
    </source>
</evidence>
<reference evidence="13 14" key="1">
    <citation type="journal article" date="2019" name="Commun. Biol.">
        <title>The bagworm genome reveals a unique fibroin gene that provides high tensile strength.</title>
        <authorList>
            <person name="Kono N."/>
            <person name="Nakamura H."/>
            <person name="Ohtoshi R."/>
            <person name="Tomita M."/>
            <person name="Numata K."/>
            <person name="Arakawa K."/>
        </authorList>
    </citation>
    <scope>NUCLEOTIDE SEQUENCE [LARGE SCALE GENOMIC DNA]</scope>
</reference>
<dbReference type="FunFam" id="2.60.40.60:FF:000020">
    <property type="entry name" value="Dachsous cadherin-related 1b"/>
    <property type="match status" value="3"/>
</dbReference>
<dbReference type="OrthoDB" id="6252479at2759"/>
<dbReference type="PRINTS" id="PR00205">
    <property type="entry name" value="CADHERIN"/>
</dbReference>
<dbReference type="FunFam" id="2.60.40.60:FF:000116">
    <property type="entry name" value="Dachsous cadherin-related 2"/>
    <property type="match status" value="1"/>
</dbReference>
<feature type="domain" description="Cadherin" evidence="12">
    <location>
        <begin position="814"/>
        <end position="917"/>
    </location>
</feature>
<dbReference type="FunFam" id="2.60.40.60:FF:000279">
    <property type="entry name" value="Protocadherin-16, putative"/>
    <property type="match status" value="1"/>
</dbReference>
<keyword evidence="2 11" id="KW-0812">Transmembrane</keyword>
<evidence type="ECO:0000259" key="12">
    <source>
        <dbReference type="PROSITE" id="PS50268"/>
    </source>
</evidence>
<comment type="caution">
    <text evidence="13">The sequence shown here is derived from an EMBL/GenBank/DDBJ whole genome shotgun (WGS) entry which is preliminary data.</text>
</comment>
<evidence type="ECO:0000256" key="2">
    <source>
        <dbReference type="ARBA" id="ARBA00022692"/>
    </source>
</evidence>
<dbReference type="GO" id="GO:0007156">
    <property type="term" value="P:homophilic cell adhesion via plasma membrane adhesion molecules"/>
    <property type="evidence" value="ECO:0007669"/>
    <property type="project" value="InterPro"/>
</dbReference>
<dbReference type="InterPro" id="IPR020894">
    <property type="entry name" value="Cadherin_CS"/>
</dbReference>
<feature type="domain" description="Cadherin" evidence="12">
    <location>
        <begin position="1333"/>
        <end position="1439"/>
    </location>
</feature>
<dbReference type="FunFam" id="2.60.40.60:FF:000353">
    <property type="entry name" value="Dachsous, isoform B"/>
    <property type="match status" value="1"/>
</dbReference>
<dbReference type="GO" id="GO:0009887">
    <property type="term" value="P:animal organ morphogenesis"/>
    <property type="evidence" value="ECO:0007669"/>
    <property type="project" value="UniProtKB-ARBA"/>
</dbReference>
<feature type="domain" description="Cadherin" evidence="12">
    <location>
        <begin position="1440"/>
        <end position="1547"/>
    </location>
</feature>
<dbReference type="SUPFAM" id="SSF49313">
    <property type="entry name" value="Cadherin-like"/>
    <property type="match status" value="17"/>
</dbReference>
<dbReference type="InterPro" id="IPR002126">
    <property type="entry name" value="Cadherin-like_dom"/>
</dbReference>
<dbReference type="FunFam" id="2.60.40.60:FF:000035">
    <property type="entry name" value="Protocadherin Fat 3"/>
    <property type="match status" value="1"/>
</dbReference>
<feature type="domain" description="Cadherin" evidence="12">
    <location>
        <begin position="57"/>
        <end position="164"/>
    </location>
</feature>
<keyword evidence="8" id="KW-0325">Glycoprotein</keyword>
<dbReference type="GO" id="GO:0048731">
    <property type="term" value="P:system development"/>
    <property type="evidence" value="ECO:0007669"/>
    <property type="project" value="UniProtKB-ARBA"/>
</dbReference>
<evidence type="ECO:0000313" key="13">
    <source>
        <dbReference type="EMBL" id="GBP84748.1"/>
    </source>
</evidence>
<dbReference type="Gene3D" id="2.60.40.60">
    <property type="entry name" value="Cadherins"/>
    <property type="match status" value="17"/>
</dbReference>
<dbReference type="PANTHER" id="PTHR24026:SF126">
    <property type="entry name" value="PROTOCADHERIN FAT 4"/>
    <property type="match status" value="1"/>
</dbReference>
<evidence type="ECO:0000256" key="7">
    <source>
        <dbReference type="ARBA" id="ARBA00023136"/>
    </source>
</evidence>
<evidence type="ECO:0000256" key="11">
    <source>
        <dbReference type="SAM" id="Phobius"/>
    </source>
</evidence>
<dbReference type="GO" id="GO:0060429">
    <property type="term" value="P:epithelium development"/>
    <property type="evidence" value="ECO:0007669"/>
    <property type="project" value="UniProtKB-ARBA"/>
</dbReference>
<feature type="transmembrane region" description="Helical" evidence="11">
    <location>
        <begin position="1785"/>
        <end position="1807"/>
    </location>
</feature>
<proteinExistence type="predicted"/>
<dbReference type="Pfam" id="PF00028">
    <property type="entry name" value="Cadherin"/>
    <property type="match status" value="16"/>
</dbReference>
<dbReference type="PROSITE" id="PS50268">
    <property type="entry name" value="CADHERIN_2"/>
    <property type="match status" value="17"/>
</dbReference>
<keyword evidence="3" id="KW-0677">Repeat</keyword>
<dbReference type="Proteomes" id="UP000299102">
    <property type="component" value="Unassembled WGS sequence"/>
</dbReference>
<evidence type="ECO:0000256" key="10">
    <source>
        <dbReference type="SAM" id="MobiDB-lite"/>
    </source>
</evidence>
<dbReference type="CDD" id="cd11304">
    <property type="entry name" value="Cadherin_repeat"/>
    <property type="match status" value="17"/>
</dbReference>
<dbReference type="InterPro" id="IPR015919">
    <property type="entry name" value="Cadherin-like_sf"/>
</dbReference>
<feature type="compositionally biased region" description="Polar residues" evidence="10">
    <location>
        <begin position="1960"/>
        <end position="1977"/>
    </location>
</feature>
<dbReference type="PROSITE" id="PS00232">
    <property type="entry name" value="CADHERIN_1"/>
    <property type="match status" value="10"/>
</dbReference>
<dbReference type="GO" id="GO:0005509">
    <property type="term" value="F:calcium ion binding"/>
    <property type="evidence" value="ECO:0007669"/>
    <property type="project" value="UniProtKB-UniRule"/>
</dbReference>
<gene>
    <name evidence="13" type="primary">ds</name>
    <name evidence="13" type="ORF">EVAR_67305_1</name>
</gene>
<dbReference type="FunFam" id="2.60.40.60:FF:000140">
    <property type="entry name" value="Dachsous cadherin-related 1"/>
    <property type="match status" value="1"/>
</dbReference>
<dbReference type="Gene3D" id="4.10.900.10">
    <property type="entry name" value="TCF3-CBD (Catenin binding domain)"/>
    <property type="match status" value="1"/>
</dbReference>
<evidence type="ECO:0000256" key="6">
    <source>
        <dbReference type="ARBA" id="ARBA00022989"/>
    </source>
</evidence>
<evidence type="ECO:0000256" key="3">
    <source>
        <dbReference type="ARBA" id="ARBA00022737"/>
    </source>
</evidence>
<feature type="domain" description="Cadherin" evidence="12">
    <location>
        <begin position="165"/>
        <end position="281"/>
    </location>
</feature>
<evidence type="ECO:0000256" key="4">
    <source>
        <dbReference type="ARBA" id="ARBA00022837"/>
    </source>
</evidence>
<feature type="domain" description="Cadherin" evidence="12">
    <location>
        <begin position="1673"/>
        <end position="1780"/>
    </location>
</feature>
<dbReference type="InterPro" id="IPR027397">
    <property type="entry name" value="Catenin-bd_sf"/>
</dbReference>
<dbReference type="FunFam" id="2.60.40.60:FF:000081">
    <property type="entry name" value="protocadherin Fat 4"/>
    <property type="match status" value="1"/>
</dbReference>
<feature type="compositionally biased region" description="Low complexity" evidence="10">
    <location>
        <begin position="1871"/>
        <end position="1896"/>
    </location>
</feature>
<keyword evidence="6 11" id="KW-1133">Transmembrane helix</keyword>
<dbReference type="PANTHER" id="PTHR24026">
    <property type="entry name" value="FAT ATYPICAL CADHERIN-RELATED"/>
    <property type="match status" value="1"/>
</dbReference>
<sequence length="2216" mass="242865">MVVSGSISTKDVLDREHKSSYSLFAEAKDQGNPARASRVPVTIKITDINDNAPEIIDPREDVVSVREEQPPGAEVARIKAIDRDNGENSTVVYSILNERDYDGLNMFSIDSKTGVIKTSTVLDHDERSIYRLTVVATDGGKPPKKTIRQLKVEVLDLNDNRPTFTSSSINFKIREDIAIGQIVGVISCCDNEIDENVITENAQKHKSYLLMPLTSDYSPGSFEIDRRTGALVVARQLDREMQDEYRLEVRALDTSATNNPQSSAVTIKIEIEDVNDNPPLWLTDPIIVEVSEVTPVGVNVYNFSVIDPDLGPNGEINFKIISSIPSATNIFTLDPLTGILTLSSTLNYELTKEYWLVLEATDRALNLSERMSTAVTVHIIVTDENDNFPIFVSEQKISVSLNALSGTFYQALAIDEDSGDNGRISYYISSGNDHTYFSMEYDTGKLSLSKKYALDIGRIRPRQYKLNITASDHGIPFPKQSQMTLIISLQESRNIPPRFAEPYYKTNISEDIRPGSFVIRVTAKSSRNNLTYLIPHGVAYGKFIIDEKRGTITTKEKIDREERDVYIFPVYVTDDNTRKSANNFDITTITINILDVNDNPPTFKTGSCYPLTVPENNEIEIIHTVTAIDKDIGANSLLSYSITSGNIGNKFSINVSSGQLTAKALDRETQSRYILTITAYDHGSPIALQGSCNITVLVEDQNDNSPVFDTTQYTATIPEDVSLDTSVLKVRASDADLGLNKRIVYSLANESQGLFRIDNKSGIIFTTGNFDREKQHIYYFEAVATDEGRYTTRSQHVSVEIKISDVNDNKPIFTKYPFREQVASLTPPGQSLLRVSALDLDSGINAEILYELQDTSYQKFRINPTTGVLTATQSLASENGKLLHIKVIAKDKGNPPQSSIGLIEIKVGEFPDSFPTLNFQNFTYNITIPENFPYGKEVLQVTALRSDGRRQRVIYEFGHGNDHYTFEIDSNTGVIKVNNSAQLDYESYPGSKRELAVVARTENAPILYGYCTVTINLFDQNDNAPRFTQQQYIANVLEGNAKGEFVLQLEAKDSDEGANARILYHIVDGNHDNAFIIEPAFSGSIKTNIVLDREIRDTYKLTVIATDEGVPQMTGTATLRINIVDVNDNQPTFPPPNIVSVSEGTEVGAVLTAVTANDVDTYPALKYEIHQEDNNFSIDRYSGKIVLIRPLDYESKKTFRINVTASDSEHLAKTTLTVSVTDVNDNAPNFGDMFYNCILPEGTGVLEVGSVYAEDRDAGDNGKIKYSLLNTIKGYYIDANTGTVFVNFSALPTDNRDTQLAIVATDSGSPNKSSIASMKISAGASSDIKPFIGQDTYRITVNEETQRGTSLLQIGGVNDVMNKYNIEFHIVSGNEDDVFDITSNGALILISNLDRENHDSYVLGVATIEQGDVLSYSLNKTSVIIYVTVSDANDNSPIFATTNFEFIVSEEADIGYTIGHLSAKDADLYGSRNAAIIYNITSGNDEQIFHINPNSGILSVKKTLDYDTGKTEYKLIVSACDQGELRLCNVTTVKMSLLDENDNEPMFPVTSYFESIGENERVGTSVFTARATDLDRGRYGKLNYSIIPTMPTNDNSWNMFQIDSLSGLVNTNAVFDFEVKNQYSFTIKASDLGGKIATVKVRINIESRDEFYPQFTQKTYNFRIPVPKYGSLPAGYIFGQVTATDKDKGRDGNIVYQLSNSHSHFKINRTTGVIILKKKAESITNIFGQDNSVSLVVTASSGWQGSLTNKTAVEITMDPLAVISDNINRLNENTSAAPSSGLSDWALGLLIAFIFIIIIFAAAFLFLHMKNKRHNKVNKPGLNSEGVSATNNYIDPSAFDTIPIRNTGPVTSGNQFAPPKYDEIPPYGPHTTSSNSGAATTSELSGSDQSGSSGRGSAEDGEDGEDEEIRMINEGPLQRETAMHRQTDGVEDDNLSDVSVHNTQEYLARLGIVDAGTGGAASTSSRRCSENVTSGKTSMMHHGNVAMDTMHMFDEETVPEADITNLIYAKLNEVTGSERANSADEASAAVERALALGAFPSNTAENTGVPTHGPSMTGSLSSIVHSEEELTGSYNWDYLLDWGPQYQPLAHVFSEIARLKDDAVSLQSGNSGASSIKSKGNSIAGSKSVPPPLLTTVAPRSCPAPALSCRQPHLLPRSPISHEVPGGFSAAAAMSPSFSPSLSPLATRSPSMSPLVGPGLPPAPSNRKPPHSTLRL</sequence>
<feature type="domain" description="Cadherin" evidence="12">
    <location>
        <begin position="500"/>
        <end position="603"/>
    </location>
</feature>
<organism evidence="13 14">
    <name type="scientific">Eumeta variegata</name>
    <name type="common">Bagworm moth</name>
    <name type="synonym">Eumeta japonica</name>
    <dbReference type="NCBI Taxonomy" id="151549"/>
    <lineage>
        <taxon>Eukaryota</taxon>
        <taxon>Metazoa</taxon>
        <taxon>Ecdysozoa</taxon>
        <taxon>Arthropoda</taxon>
        <taxon>Hexapoda</taxon>
        <taxon>Insecta</taxon>
        <taxon>Pterygota</taxon>
        <taxon>Neoptera</taxon>
        <taxon>Endopterygota</taxon>
        <taxon>Lepidoptera</taxon>
        <taxon>Glossata</taxon>
        <taxon>Ditrysia</taxon>
        <taxon>Tineoidea</taxon>
        <taxon>Psychidae</taxon>
        <taxon>Oiketicinae</taxon>
        <taxon>Eumeta</taxon>
    </lineage>
</organism>
<feature type="domain" description="Cadherin" evidence="12">
    <location>
        <begin position="920"/>
        <end position="1027"/>
    </location>
</feature>
<dbReference type="GO" id="GO:0007163">
    <property type="term" value="P:establishment or maintenance of cell polarity"/>
    <property type="evidence" value="ECO:0007669"/>
    <property type="project" value="UniProtKB-ARBA"/>
</dbReference>
<evidence type="ECO:0000256" key="8">
    <source>
        <dbReference type="ARBA" id="ARBA00023180"/>
    </source>
</evidence>
<feature type="compositionally biased region" description="Polar residues" evidence="10">
    <location>
        <begin position="2108"/>
        <end position="2125"/>
    </location>
</feature>
<feature type="domain" description="Cadherin" evidence="12">
    <location>
        <begin position="1240"/>
        <end position="1332"/>
    </location>
</feature>
<feature type="region of interest" description="Disordered" evidence="10">
    <location>
        <begin position="1844"/>
        <end position="1907"/>
    </location>
</feature>
<dbReference type="SMART" id="SM00112">
    <property type="entry name" value="CA"/>
    <property type="match status" value="17"/>
</dbReference>
<feature type="region of interest" description="Disordered" evidence="10">
    <location>
        <begin position="2176"/>
        <end position="2216"/>
    </location>
</feature>
<dbReference type="STRING" id="151549.A0A4C1ZA77"/>
<keyword evidence="4 9" id="KW-0106">Calcium</keyword>
<dbReference type="GO" id="GO:0005886">
    <property type="term" value="C:plasma membrane"/>
    <property type="evidence" value="ECO:0007669"/>
    <property type="project" value="UniProtKB-SubCell"/>
</dbReference>
<protein>
    <submittedName>
        <fullName evidence="13">Protein dachsous</fullName>
    </submittedName>
</protein>
<feature type="compositionally biased region" description="Low complexity" evidence="10">
    <location>
        <begin position="2176"/>
        <end position="2186"/>
    </location>
</feature>